<proteinExistence type="predicted"/>
<accession>A0A4R3JD44</accession>
<dbReference type="PANTHER" id="PTHR30250">
    <property type="entry name" value="PST FAMILY PREDICTED COLANIC ACID TRANSPORTER"/>
    <property type="match status" value="1"/>
</dbReference>
<dbReference type="InterPro" id="IPR024923">
    <property type="entry name" value="PG_synth_SpoVB"/>
</dbReference>
<dbReference type="CDD" id="cd13124">
    <property type="entry name" value="MATE_SpoVB_like"/>
    <property type="match status" value="1"/>
</dbReference>
<dbReference type="Proteomes" id="UP000294613">
    <property type="component" value="Unassembled WGS sequence"/>
</dbReference>
<feature type="transmembrane region" description="Helical" evidence="6">
    <location>
        <begin position="248"/>
        <end position="269"/>
    </location>
</feature>
<evidence type="ECO:0000313" key="8">
    <source>
        <dbReference type="EMBL" id="TCS63949.1"/>
    </source>
</evidence>
<feature type="transmembrane region" description="Helical" evidence="6">
    <location>
        <begin position="437"/>
        <end position="459"/>
    </location>
</feature>
<sequence>MTKQINKNSGFLLQGAILAAAAVIAKIIGAAYKIPLTNILGDEGMGFYGYAFEVYAIALILSSFSLPLAVSKLVSARVAKKEYKNAMAIFKGSILFAIGVGLLAALVVFFGADFFADKVMASAPSAYALRVLAPGLFIVAVMGVVRGYFQGLGSMIPTAISQVIEQIVNAIVSILGASYLLKVGAEAAKSKNSPLLEPAYGAAGGTLGAVAGAFVSLLFVLFVLYAYKGVMKRQLKRDHGTSVESYGNIYKVLLFTIAPVIISTSVYNINQILDQVMFSKIMAAQGHAVKDYMALLGIYTGKYNTLINVPLAMASALGVSAIPSLAGAIAVGDRKQIYGKIHHSIRFTMLIAIPSFVGFLMLSSPLMNLLYGDQRKTPAAMLSLGSITVVLYCLSTVQNSILQGLDKMTVPIRNALISLGIHLVAVFVMLVMLKWNIYSIVVGNIVFSLCMCILNAHSIQTAVGYHQEVKRTFLLPTMAAFLMGVVSYLVFKLFDVLIGGRVFPILFALVAAVGVYAVALILIGGLTEEELYAMPKGDMLVKIFRKLHLMKG</sequence>
<feature type="transmembrane region" description="Helical" evidence="6">
    <location>
        <begin position="54"/>
        <end position="74"/>
    </location>
</feature>
<gene>
    <name evidence="8" type="ORF">EDD74_12723</name>
    <name evidence="7" type="ORF">FAEUMB_25940</name>
</gene>
<evidence type="ECO:0000256" key="1">
    <source>
        <dbReference type="ARBA" id="ARBA00004651"/>
    </source>
</evidence>
<dbReference type="RefSeq" id="WP_008975761.1">
    <property type="nucleotide sequence ID" value="NZ_BHEO01000008.1"/>
</dbReference>
<feature type="transmembrane region" description="Helical" evidence="6">
    <location>
        <begin position="503"/>
        <end position="526"/>
    </location>
</feature>
<feature type="transmembrane region" description="Helical" evidence="6">
    <location>
        <begin position="471"/>
        <end position="491"/>
    </location>
</feature>
<dbReference type="Pfam" id="PF01943">
    <property type="entry name" value="Polysacc_synt"/>
    <property type="match status" value="1"/>
</dbReference>
<evidence type="ECO:0000256" key="3">
    <source>
        <dbReference type="ARBA" id="ARBA00022692"/>
    </source>
</evidence>
<keyword evidence="10" id="KW-1185">Reference proteome</keyword>
<dbReference type="PIRSF" id="PIRSF038958">
    <property type="entry name" value="PG_synth_SpoVB"/>
    <property type="match status" value="1"/>
</dbReference>
<evidence type="ECO:0000256" key="2">
    <source>
        <dbReference type="ARBA" id="ARBA00022475"/>
    </source>
</evidence>
<protein>
    <submittedName>
        <fullName evidence="7">Sporulation protein SpoVB</fullName>
    </submittedName>
    <submittedName>
        <fullName evidence="8">Stage V sporulation protein B</fullName>
    </submittedName>
</protein>
<feature type="transmembrane region" description="Helical" evidence="6">
    <location>
        <begin position="379"/>
        <end position="402"/>
    </location>
</feature>
<dbReference type="EMBL" id="SLZV01000027">
    <property type="protein sequence ID" value="TCS63949.1"/>
    <property type="molecule type" value="Genomic_DNA"/>
</dbReference>
<feature type="transmembrane region" description="Helical" evidence="6">
    <location>
        <begin position="161"/>
        <end position="181"/>
    </location>
</feature>
<dbReference type="AlphaFoldDB" id="A0A4R3JD44"/>
<feature type="transmembrane region" description="Helical" evidence="6">
    <location>
        <begin position="344"/>
        <end position="367"/>
    </location>
</feature>
<comment type="subcellular location">
    <subcellularLocation>
        <location evidence="1">Cell membrane</location>
        <topology evidence="1">Multi-pass membrane protein</topology>
    </subcellularLocation>
</comment>
<feature type="transmembrane region" description="Helical" evidence="6">
    <location>
        <begin position="94"/>
        <end position="115"/>
    </location>
</feature>
<dbReference type="InterPro" id="IPR002797">
    <property type="entry name" value="Polysacc_synth"/>
</dbReference>
<reference evidence="8 9" key="2">
    <citation type="submission" date="2019-03" db="EMBL/GenBank/DDBJ databases">
        <title>Genomic Encyclopedia of Type Strains, Phase IV (KMG-IV): sequencing the most valuable type-strain genomes for metagenomic binning, comparative biology and taxonomic classification.</title>
        <authorList>
            <person name="Goeker M."/>
        </authorList>
    </citation>
    <scope>NUCLEOTIDE SEQUENCE [LARGE SCALE GENOMIC DNA]</scope>
    <source>
        <strain evidence="8 9">DSM 103426</strain>
    </source>
</reference>
<feature type="transmembrane region" description="Helical" evidence="6">
    <location>
        <begin position="12"/>
        <end position="34"/>
    </location>
</feature>
<dbReference type="GO" id="GO:0005886">
    <property type="term" value="C:plasma membrane"/>
    <property type="evidence" value="ECO:0007669"/>
    <property type="project" value="UniProtKB-SubCell"/>
</dbReference>
<dbReference type="PANTHER" id="PTHR30250:SF21">
    <property type="entry name" value="LIPID II FLIPPASE MURJ"/>
    <property type="match status" value="1"/>
</dbReference>
<dbReference type="EMBL" id="BHEO01000008">
    <property type="protein sequence ID" value="GBU06053.1"/>
    <property type="molecule type" value="Genomic_DNA"/>
</dbReference>
<reference evidence="7 10" key="1">
    <citation type="journal article" date="2018" name="Int. J. Syst. Evol. Microbiol.">
        <title>Draft Genome Sequence of Faecalimonas umbilicata JCM 30896T, an Acetate-Producing Bacterium Isolated from Human Feces.</title>
        <authorList>
            <person name="Sakamoto M."/>
            <person name="Ikeyama N."/>
            <person name="Yuki M."/>
            <person name="Ohkuma M."/>
        </authorList>
    </citation>
    <scope>NUCLEOTIDE SEQUENCE [LARGE SCALE GENOMIC DNA]</scope>
    <source>
        <strain evidence="7 10">EGH7</strain>
    </source>
</reference>
<evidence type="ECO:0000256" key="5">
    <source>
        <dbReference type="ARBA" id="ARBA00023136"/>
    </source>
</evidence>
<evidence type="ECO:0000256" key="6">
    <source>
        <dbReference type="SAM" id="Phobius"/>
    </source>
</evidence>
<evidence type="ECO:0000313" key="9">
    <source>
        <dbReference type="Proteomes" id="UP000294613"/>
    </source>
</evidence>
<feature type="transmembrane region" description="Helical" evidence="6">
    <location>
        <begin position="311"/>
        <end position="332"/>
    </location>
</feature>
<organism evidence="8 9">
    <name type="scientific">Faecalimonas umbilicata</name>
    <dbReference type="NCBI Taxonomy" id="1912855"/>
    <lineage>
        <taxon>Bacteria</taxon>
        <taxon>Bacillati</taxon>
        <taxon>Bacillota</taxon>
        <taxon>Clostridia</taxon>
        <taxon>Lachnospirales</taxon>
        <taxon>Lachnospiraceae</taxon>
        <taxon>Faecalimonas</taxon>
    </lineage>
</organism>
<feature type="transmembrane region" description="Helical" evidence="6">
    <location>
        <begin position="414"/>
        <end position="431"/>
    </location>
</feature>
<evidence type="ECO:0000256" key="4">
    <source>
        <dbReference type="ARBA" id="ARBA00022989"/>
    </source>
</evidence>
<keyword evidence="2" id="KW-1003">Cell membrane</keyword>
<keyword evidence="3 6" id="KW-0812">Transmembrane</keyword>
<dbReference type="InterPro" id="IPR050833">
    <property type="entry name" value="Poly_Biosynth_Transport"/>
</dbReference>
<name>A0A4R3JD44_9FIRM</name>
<feature type="transmembrane region" description="Helical" evidence="6">
    <location>
        <begin position="201"/>
        <end position="227"/>
    </location>
</feature>
<feature type="transmembrane region" description="Helical" evidence="6">
    <location>
        <begin position="127"/>
        <end position="149"/>
    </location>
</feature>
<keyword evidence="4 6" id="KW-1133">Transmembrane helix</keyword>
<evidence type="ECO:0000313" key="7">
    <source>
        <dbReference type="EMBL" id="GBU06053.1"/>
    </source>
</evidence>
<evidence type="ECO:0000313" key="10">
    <source>
        <dbReference type="Proteomes" id="UP000702954"/>
    </source>
</evidence>
<keyword evidence="5 6" id="KW-0472">Membrane</keyword>
<comment type="caution">
    <text evidence="8">The sequence shown here is derived from an EMBL/GenBank/DDBJ whole genome shotgun (WGS) entry which is preliminary data.</text>
</comment>
<dbReference type="Proteomes" id="UP000702954">
    <property type="component" value="Unassembled WGS sequence"/>
</dbReference>